<dbReference type="Pfam" id="PF05635">
    <property type="entry name" value="23S_rRNA_IVP"/>
    <property type="match status" value="1"/>
</dbReference>
<dbReference type="NCBIfam" id="TIGR02436">
    <property type="entry name" value="four helix bundle protein"/>
    <property type="match status" value="1"/>
</dbReference>
<keyword evidence="2" id="KW-1185">Reference proteome</keyword>
<evidence type="ECO:0000313" key="1">
    <source>
        <dbReference type="EMBL" id="MBO1363435.1"/>
    </source>
</evidence>
<evidence type="ECO:0000313" key="2">
    <source>
        <dbReference type="Proteomes" id="UP000664265"/>
    </source>
</evidence>
<dbReference type="PANTHER" id="PTHR38471:SF2">
    <property type="entry name" value="FOUR HELIX BUNDLE PROTEIN"/>
    <property type="match status" value="1"/>
</dbReference>
<name>A0ABS3M5H8_9BACT</name>
<dbReference type="PANTHER" id="PTHR38471">
    <property type="entry name" value="FOUR HELIX BUNDLE PROTEIN"/>
    <property type="match status" value="1"/>
</dbReference>
<proteinExistence type="predicted"/>
<dbReference type="RefSeq" id="WP_107581432.1">
    <property type="nucleotide sequence ID" value="NZ_JAERMS010000016.1"/>
</dbReference>
<dbReference type="Proteomes" id="UP000664265">
    <property type="component" value="Unassembled WGS sequence"/>
</dbReference>
<gene>
    <name evidence="1" type="ORF">JHU38_06545</name>
</gene>
<protein>
    <submittedName>
        <fullName evidence="1">Four helix bundle protein</fullName>
    </submittedName>
</protein>
<reference evidence="1 2" key="1">
    <citation type="submission" date="2021-01" db="EMBL/GenBank/DDBJ databases">
        <title>Prevotella A2931 sp. nov.</title>
        <authorList>
            <person name="Buhl M."/>
            <person name="Oberhettinger P."/>
        </authorList>
    </citation>
    <scope>NUCLEOTIDE SEQUENCE [LARGE SCALE GENOMIC DNA]</scope>
    <source>
        <strain evidence="1 2">A2931</strain>
    </source>
</reference>
<comment type="caution">
    <text evidence="1">The sequence shown here is derived from an EMBL/GenBank/DDBJ whole genome shotgun (WGS) entry which is preliminary data.</text>
</comment>
<dbReference type="InterPro" id="IPR012657">
    <property type="entry name" value="23S_rRNA-intervening_sequence"/>
</dbReference>
<sequence length="131" mass="15113">MDYFYYKKLEVYQYSKELVTAVYQQLSLFPKEEKFALCDQLRRAVISIPSNIAEGFGRVSSKEKAHFIEIAYGSLMEVSCQLDVAKDLQYLHENSFNKLTQQIEIIARMLSALRFSIIKNGDSSLAKLNNK</sequence>
<accession>A0ABS3M5H8</accession>
<dbReference type="InterPro" id="IPR036583">
    <property type="entry name" value="23S_rRNA_IVS_sf"/>
</dbReference>
<dbReference type="Gene3D" id="1.20.1440.60">
    <property type="entry name" value="23S rRNA-intervening sequence"/>
    <property type="match status" value="1"/>
</dbReference>
<dbReference type="EMBL" id="JAERMS010000016">
    <property type="protein sequence ID" value="MBO1363435.1"/>
    <property type="molecule type" value="Genomic_DNA"/>
</dbReference>
<dbReference type="SUPFAM" id="SSF158446">
    <property type="entry name" value="IVS-encoded protein-like"/>
    <property type="match status" value="1"/>
</dbReference>
<dbReference type="CDD" id="cd16377">
    <property type="entry name" value="23S_rRNA_IVP_like"/>
    <property type="match status" value="1"/>
</dbReference>
<organism evidence="1 2">
    <name type="scientific">Prevotella illustrans</name>
    <dbReference type="NCBI Taxonomy" id="2800387"/>
    <lineage>
        <taxon>Bacteria</taxon>
        <taxon>Pseudomonadati</taxon>
        <taxon>Bacteroidota</taxon>
        <taxon>Bacteroidia</taxon>
        <taxon>Bacteroidales</taxon>
        <taxon>Prevotellaceae</taxon>
        <taxon>Prevotella</taxon>
    </lineage>
</organism>